<dbReference type="Proteomes" id="UP000001225">
    <property type="component" value="Chromosome"/>
</dbReference>
<keyword evidence="4 5" id="KW-0472">Membrane</keyword>
<evidence type="ECO:0000259" key="6">
    <source>
        <dbReference type="Pfam" id="PF00324"/>
    </source>
</evidence>
<evidence type="ECO:0000256" key="1">
    <source>
        <dbReference type="ARBA" id="ARBA00004141"/>
    </source>
</evidence>
<dbReference type="KEGG" id="bpt:Bpet3919"/>
<feature type="transmembrane region" description="Helical" evidence="5">
    <location>
        <begin position="132"/>
        <end position="150"/>
    </location>
</feature>
<evidence type="ECO:0000256" key="5">
    <source>
        <dbReference type="SAM" id="Phobius"/>
    </source>
</evidence>
<dbReference type="Gene3D" id="1.20.1740.10">
    <property type="entry name" value="Amino acid/polyamine transporter I"/>
    <property type="match status" value="1"/>
</dbReference>
<reference evidence="7 8" key="1">
    <citation type="journal article" date="2008" name="BMC Genomics">
        <title>The missing link: Bordetella petrii is endowed with both the metabolic versatility of environmental bacteria and virulence traits of pathogenic Bordetellae.</title>
        <authorList>
            <person name="Gross R."/>
            <person name="Guzman C.A."/>
            <person name="Sebaihia M."/>
            <person name="Martins Dos Santos V.A."/>
            <person name="Pieper D.H."/>
            <person name="Koebnik R."/>
            <person name="Lechner M."/>
            <person name="Bartels D."/>
            <person name="Buhrmester J."/>
            <person name="Choudhuri J.V."/>
            <person name="Ebensen T."/>
            <person name="Gaigalat L."/>
            <person name="Herrmann S."/>
            <person name="Khachane A.N."/>
            <person name="Larisch C."/>
            <person name="Link S."/>
            <person name="Linke B."/>
            <person name="Meyer F."/>
            <person name="Mormann S."/>
            <person name="Nakunst D."/>
            <person name="Rueckert C."/>
            <person name="Schneiker-Bekel S."/>
            <person name="Schulze K."/>
            <person name="Vorhoelter F.J."/>
            <person name="Yevsa T."/>
            <person name="Engle J.T."/>
            <person name="Goldman W.E."/>
            <person name="Puehler A."/>
            <person name="Goebel U.B."/>
            <person name="Goesmann A."/>
            <person name="Bloecker H."/>
            <person name="Kaiser O."/>
            <person name="Martinez-Arias R."/>
        </authorList>
    </citation>
    <scope>NUCLEOTIDE SEQUENCE [LARGE SCALE GENOMIC DNA]</scope>
    <source>
        <strain evidence="8">ATCC BAA-461 / DSM 12804 / CCUG 43448 / CIP 107267 / Se-1111R</strain>
    </source>
</reference>
<dbReference type="GO" id="GO:0055085">
    <property type="term" value="P:transmembrane transport"/>
    <property type="evidence" value="ECO:0007669"/>
    <property type="project" value="InterPro"/>
</dbReference>
<dbReference type="EMBL" id="AM902716">
    <property type="protein sequence ID" value="CAP44265.1"/>
    <property type="molecule type" value="Genomic_DNA"/>
</dbReference>
<evidence type="ECO:0000313" key="8">
    <source>
        <dbReference type="Proteomes" id="UP000001225"/>
    </source>
</evidence>
<keyword evidence="3 5" id="KW-1133">Transmembrane helix</keyword>
<feature type="domain" description="Amino acid permease/ SLC12A" evidence="6">
    <location>
        <begin position="27"/>
        <end position="357"/>
    </location>
</feature>
<keyword evidence="8" id="KW-1185">Reference proteome</keyword>
<organism evidence="7 8">
    <name type="scientific">Bordetella petrii (strain ATCC BAA-461 / DSM 12804 / CCUG 43448 / CIP 107267 / Se-1111R)</name>
    <dbReference type="NCBI Taxonomy" id="340100"/>
    <lineage>
        <taxon>Bacteria</taxon>
        <taxon>Pseudomonadati</taxon>
        <taxon>Pseudomonadota</taxon>
        <taxon>Betaproteobacteria</taxon>
        <taxon>Burkholderiales</taxon>
        <taxon>Alcaligenaceae</taxon>
        <taxon>Bordetella</taxon>
    </lineage>
</organism>
<dbReference type="GO" id="GO:0016020">
    <property type="term" value="C:membrane"/>
    <property type="evidence" value="ECO:0007669"/>
    <property type="project" value="UniProtKB-SubCell"/>
</dbReference>
<evidence type="ECO:0000256" key="4">
    <source>
        <dbReference type="ARBA" id="ARBA00023136"/>
    </source>
</evidence>
<accession>A9I643</accession>
<feature type="transmembrane region" description="Helical" evidence="5">
    <location>
        <begin position="389"/>
        <end position="407"/>
    </location>
</feature>
<feature type="transmembrane region" description="Helical" evidence="5">
    <location>
        <begin position="92"/>
        <end position="112"/>
    </location>
</feature>
<dbReference type="PANTHER" id="PTHR42770">
    <property type="entry name" value="AMINO ACID TRANSPORTER-RELATED"/>
    <property type="match status" value="1"/>
</dbReference>
<comment type="subcellular location">
    <subcellularLocation>
        <location evidence="1">Membrane</location>
        <topology evidence="1">Multi-pass membrane protein</topology>
    </subcellularLocation>
</comment>
<feature type="transmembrane region" description="Helical" evidence="5">
    <location>
        <begin position="157"/>
        <end position="180"/>
    </location>
</feature>
<dbReference type="AlphaFoldDB" id="A9I643"/>
<name>A9I643_BORPD</name>
<dbReference type="STRING" id="94624.Bpet3919"/>
<feature type="transmembrane region" description="Helical" evidence="5">
    <location>
        <begin position="192"/>
        <end position="217"/>
    </location>
</feature>
<evidence type="ECO:0000256" key="2">
    <source>
        <dbReference type="ARBA" id="ARBA00022692"/>
    </source>
</evidence>
<feature type="transmembrane region" description="Helical" evidence="5">
    <location>
        <begin position="229"/>
        <end position="251"/>
    </location>
</feature>
<evidence type="ECO:0000256" key="3">
    <source>
        <dbReference type="ARBA" id="ARBA00022989"/>
    </source>
</evidence>
<dbReference type="PIRSF" id="PIRSF006060">
    <property type="entry name" value="AA_transporter"/>
    <property type="match status" value="1"/>
</dbReference>
<sequence length="438" mass="44332">MATPATCKQAGPPRAQLRRALGLRGAVALGVGGTIGGGIFVLVGHTAALAGPAALLAFGLAFIASLLIALPYAELACRYPEAGGGYVFVREVLGRGWGFLMGWVFWGAYIFVSGYVTLGFGGYLASLTGLPATWSAVGLVLVCAAVNLAGVKLSGQLQVLVIGLALAGLLGFAVLGMPSVDADRFTPLMPNGFAGILSAALIAFLAFGGFDMVAAAGEEIEKPERNLPLAILLTLGIVLVVYLLVACAALGTLDWRELGASAAPLADAAQAFLGPVGARVVAMVAVLTTAATANAVLVATSRISFAMARDGLLPAALARVGPASGAPWVAVLVSAAMLALVALVGTLHISTAIGGFLYVLHFIPPLLVLLKLRRGGSPRPAFQMPWPKVLLPLAFVMALVLLVSSGAAGLAGGAAWLALGLLMGGARLASRRAGRQAL</sequence>
<keyword evidence="2 5" id="KW-0812">Transmembrane</keyword>
<gene>
    <name evidence="7" type="ordered locus">Bpet3919</name>
</gene>
<proteinExistence type="predicted"/>
<feature type="transmembrane region" description="Helical" evidence="5">
    <location>
        <begin position="280"/>
        <end position="299"/>
    </location>
</feature>
<protein>
    <submittedName>
        <fullName evidence="7">Amino acid transporter</fullName>
    </submittedName>
</protein>
<feature type="transmembrane region" description="Helical" evidence="5">
    <location>
        <begin position="349"/>
        <end position="369"/>
    </location>
</feature>
<feature type="transmembrane region" description="Helical" evidence="5">
    <location>
        <begin position="21"/>
        <end position="43"/>
    </location>
</feature>
<feature type="transmembrane region" description="Helical" evidence="5">
    <location>
        <begin position="49"/>
        <end position="72"/>
    </location>
</feature>
<dbReference type="eggNOG" id="COG1113">
    <property type="taxonomic scope" value="Bacteria"/>
</dbReference>
<dbReference type="InterPro" id="IPR050367">
    <property type="entry name" value="APC_superfamily"/>
</dbReference>
<dbReference type="Pfam" id="PF00324">
    <property type="entry name" value="AA_permease"/>
    <property type="match status" value="1"/>
</dbReference>
<dbReference type="PANTHER" id="PTHR42770:SF11">
    <property type="entry name" value="INNER MEMBRANE TRANSPORT PROTEIN YBAT"/>
    <property type="match status" value="1"/>
</dbReference>
<evidence type="ECO:0000313" key="7">
    <source>
        <dbReference type="EMBL" id="CAP44265.1"/>
    </source>
</evidence>
<dbReference type="InterPro" id="IPR004841">
    <property type="entry name" value="AA-permease/SLC12A_dom"/>
</dbReference>
<feature type="transmembrane region" description="Helical" evidence="5">
    <location>
        <begin position="320"/>
        <end position="343"/>
    </location>
</feature>